<feature type="compositionally biased region" description="Basic and acidic residues" evidence="4">
    <location>
        <begin position="41"/>
        <end position="55"/>
    </location>
</feature>
<dbReference type="GO" id="GO:0006457">
    <property type="term" value="P:protein folding"/>
    <property type="evidence" value="ECO:0007669"/>
    <property type="project" value="TreeGrafter"/>
</dbReference>
<comment type="similarity">
    <text evidence="2">Belongs to the CDC37 family.</text>
</comment>
<evidence type="ECO:0008006" key="9">
    <source>
        <dbReference type="Google" id="ProtNLM"/>
    </source>
</evidence>
<evidence type="ECO:0000313" key="8">
    <source>
        <dbReference type="Proteomes" id="UP000007800"/>
    </source>
</evidence>
<comment type="subcellular location">
    <subcellularLocation>
        <location evidence="1">Cytoplasm</location>
    </subcellularLocation>
</comment>
<dbReference type="PANTHER" id="PTHR12800">
    <property type="entry name" value="CDC37-RELATED"/>
    <property type="match status" value="1"/>
</dbReference>
<organism evidence="8">
    <name type="scientific">Perkinsus marinus (strain ATCC 50983 / TXsc)</name>
    <dbReference type="NCBI Taxonomy" id="423536"/>
    <lineage>
        <taxon>Eukaryota</taxon>
        <taxon>Sar</taxon>
        <taxon>Alveolata</taxon>
        <taxon>Perkinsozoa</taxon>
        <taxon>Perkinsea</taxon>
        <taxon>Perkinsida</taxon>
        <taxon>Perkinsidae</taxon>
        <taxon>Perkinsus</taxon>
    </lineage>
</organism>
<reference evidence="7 8" key="1">
    <citation type="submission" date="2008-07" db="EMBL/GenBank/DDBJ databases">
        <authorList>
            <person name="El-Sayed N."/>
            <person name="Caler E."/>
            <person name="Inman J."/>
            <person name="Amedeo P."/>
            <person name="Hass B."/>
            <person name="Wortman J."/>
        </authorList>
    </citation>
    <scope>NUCLEOTIDE SEQUENCE [LARGE SCALE GENOMIC DNA]</scope>
    <source>
        <strain evidence="8">ATCC 50983 / TXsc</strain>
    </source>
</reference>
<dbReference type="GO" id="GO:0005737">
    <property type="term" value="C:cytoplasm"/>
    <property type="evidence" value="ECO:0007669"/>
    <property type="project" value="UniProtKB-SubCell"/>
</dbReference>
<dbReference type="InterPro" id="IPR013874">
    <property type="entry name" value="Cdc37_Hsp90-bd"/>
</dbReference>
<evidence type="ECO:0000256" key="1">
    <source>
        <dbReference type="ARBA" id="ARBA00004496"/>
    </source>
</evidence>
<dbReference type="EMBL" id="GG680918">
    <property type="protein sequence ID" value="EER05840.1"/>
    <property type="molecule type" value="Genomic_DNA"/>
</dbReference>
<dbReference type="GO" id="GO:0051082">
    <property type="term" value="F:unfolded protein binding"/>
    <property type="evidence" value="ECO:0007669"/>
    <property type="project" value="TreeGrafter"/>
</dbReference>
<accession>C5LBL9</accession>
<evidence type="ECO:0000313" key="7">
    <source>
        <dbReference type="EMBL" id="EER05840.1"/>
    </source>
</evidence>
<dbReference type="Pfam" id="PF03234">
    <property type="entry name" value="CDC37_N"/>
    <property type="match status" value="1"/>
</dbReference>
<evidence type="ECO:0000256" key="4">
    <source>
        <dbReference type="SAM" id="MobiDB-lite"/>
    </source>
</evidence>
<feature type="region of interest" description="Disordered" evidence="4">
    <location>
        <begin position="38"/>
        <end position="59"/>
    </location>
</feature>
<dbReference type="Gene3D" id="1.20.58.610">
    <property type="entry name" value="Cdc37, Hsp90 binding domain"/>
    <property type="match status" value="1"/>
</dbReference>
<dbReference type="GO" id="GO:0031072">
    <property type="term" value="F:heat shock protein binding"/>
    <property type="evidence" value="ECO:0007669"/>
    <property type="project" value="TreeGrafter"/>
</dbReference>
<feature type="domain" description="Cdc37 Hsp90 binding" evidence="5">
    <location>
        <begin position="91"/>
        <end position="249"/>
    </location>
</feature>
<keyword evidence="8" id="KW-1185">Reference proteome</keyword>
<dbReference type="GO" id="GO:0051087">
    <property type="term" value="F:protein-folding chaperone binding"/>
    <property type="evidence" value="ECO:0007669"/>
    <property type="project" value="TreeGrafter"/>
</dbReference>
<dbReference type="SMART" id="SM01071">
    <property type="entry name" value="CDC37_N"/>
    <property type="match status" value="1"/>
</dbReference>
<dbReference type="InParanoid" id="C5LBL9"/>
<evidence type="ECO:0000256" key="2">
    <source>
        <dbReference type="ARBA" id="ARBA00006222"/>
    </source>
</evidence>
<proteinExistence type="inferred from homology"/>
<protein>
    <recommendedName>
        <fullName evidence="9">Cdc37 N-terminal domain-containing protein</fullName>
    </recommendedName>
</protein>
<dbReference type="GO" id="GO:0050821">
    <property type="term" value="P:protein stabilization"/>
    <property type="evidence" value="ECO:0007669"/>
    <property type="project" value="TreeGrafter"/>
</dbReference>
<gene>
    <name evidence="7" type="ORF">Pmar_PMAR011891</name>
</gene>
<dbReference type="InterPro" id="IPR004918">
    <property type="entry name" value="Cdc37"/>
</dbReference>
<dbReference type="InterPro" id="IPR038189">
    <property type="entry name" value="Cdc37_Hsp90-bd_sf"/>
</dbReference>
<dbReference type="OrthoDB" id="440202at2759"/>
<feature type="domain" description="Cdc37 N-terminal" evidence="6">
    <location>
        <begin position="5"/>
        <end position="242"/>
    </location>
</feature>
<keyword evidence="3" id="KW-0963">Cytoplasm</keyword>
<dbReference type="PANTHER" id="PTHR12800:SF4">
    <property type="entry name" value="HSP90 CO-CHAPERONE CDC37"/>
    <property type="match status" value="1"/>
</dbReference>
<dbReference type="GO" id="GO:0019901">
    <property type="term" value="F:protein kinase binding"/>
    <property type="evidence" value="ECO:0007669"/>
    <property type="project" value="InterPro"/>
</dbReference>
<name>C5LBL9_PERM5</name>
<dbReference type="GeneID" id="9043270"/>
<dbReference type="SUPFAM" id="SSF101391">
    <property type="entry name" value="Hsp90 co-chaperone CDC37"/>
    <property type="match status" value="1"/>
</dbReference>
<dbReference type="InterPro" id="IPR013855">
    <property type="entry name" value="Cdc37_N_dom"/>
</dbReference>
<dbReference type="SMART" id="SM01070">
    <property type="entry name" value="CDC37_M"/>
    <property type="match status" value="1"/>
</dbReference>
<evidence type="ECO:0000259" key="6">
    <source>
        <dbReference type="SMART" id="SM01071"/>
    </source>
</evidence>
<dbReference type="RefSeq" id="XP_002774024.1">
    <property type="nucleotide sequence ID" value="XM_002773978.1"/>
</dbReference>
<dbReference type="Proteomes" id="UP000007800">
    <property type="component" value="Unassembled WGS sequence"/>
</dbReference>
<dbReference type="AlphaFoldDB" id="C5LBL9"/>
<evidence type="ECO:0000259" key="5">
    <source>
        <dbReference type="SMART" id="SM01070"/>
    </source>
</evidence>
<evidence type="ECO:0000256" key="3">
    <source>
        <dbReference type="ARBA" id="ARBA00022490"/>
    </source>
</evidence>
<sequence length="254" mass="29521">MSNLSFDYSKWDNIDLSDDEADSHPNLDTGLNIKVKRAQRERKMEEYEQQRKQLLEDGSPEAMKKLEKLERSKPLYGENLCHVVDEKTIISDKKIEKAPPPVTKDEADSSGEDTLDYMENNEEVLGQYAEITDLDELEQFLYDHPVLLHEYGCMAILIFAKRLECAHEREASLNCCRNYLVLRNIMDLAGEVHQLKESRPMVQMFFKQVKENAERKKKLEEETMNFHKQILDLIEKDAFNQPEVAGAAEPPKKN</sequence>
<dbReference type="Pfam" id="PF08565">
    <property type="entry name" value="CDC37_M"/>
    <property type="match status" value="1"/>
</dbReference>